<dbReference type="AlphaFoldDB" id="A0A8H2VPE5"/>
<organism evidence="7 8">
    <name type="scientific">Sclerotinia trifoliorum</name>
    <dbReference type="NCBI Taxonomy" id="28548"/>
    <lineage>
        <taxon>Eukaryota</taxon>
        <taxon>Fungi</taxon>
        <taxon>Dikarya</taxon>
        <taxon>Ascomycota</taxon>
        <taxon>Pezizomycotina</taxon>
        <taxon>Leotiomycetes</taxon>
        <taxon>Helotiales</taxon>
        <taxon>Sclerotiniaceae</taxon>
        <taxon>Sclerotinia</taxon>
    </lineage>
</organism>
<sequence>MPHAIEIEAIQQPTYPEMSLKESLMTRHSSRAFLPTPVPKSIIKSTLDLARFAPSNSNIQPQRIFLLTGEPLENLKSKLFAEASKSTPSIPPLPKAYTHYRSEVGRQLYGEAMGISRSDSKARNAAVLRNYQFFNAPVGAIVCIDKSLTNADRVSVGMWLQSWLLALTERGVGSCVQVCQTGYPELLRTECGISDDLEILVAVSIGYEDPGFQANGLKIGRENAEKFVDFLE</sequence>
<dbReference type="PANTHER" id="PTHR43673:SF2">
    <property type="entry name" value="NITROREDUCTASE"/>
    <property type="match status" value="1"/>
</dbReference>
<dbReference type="PANTHER" id="PTHR43673">
    <property type="entry name" value="NAD(P)H NITROREDUCTASE YDGI-RELATED"/>
    <property type="match status" value="1"/>
</dbReference>
<evidence type="ECO:0000256" key="3">
    <source>
        <dbReference type="ARBA" id="ARBA00022630"/>
    </source>
</evidence>
<dbReference type="InterPro" id="IPR029479">
    <property type="entry name" value="Nitroreductase"/>
</dbReference>
<comment type="caution">
    <text evidence="7">The sequence shown here is derived from an EMBL/GenBank/DDBJ whole genome shotgun (WGS) entry which is preliminary data.</text>
</comment>
<dbReference type="Proteomes" id="UP000624404">
    <property type="component" value="Unassembled WGS sequence"/>
</dbReference>
<evidence type="ECO:0000313" key="8">
    <source>
        <dbReference type="Proteomes" id="UP000624404"/>
    </source>
</evidence>
<dbReference type="GO" id="GO:0016491">
    <property type="term" value="F:oxidoreductase activity"/>
    <property type="evidence" value="ECO:0007669"/>
    <property type="project" value="UniProtKB-KW"/>
</dbReference>
<comment type="similarity">
    <text evidence="2">Belongs to the nitroreductase family.</text>
</comment>
<feature type="domain" description="Nitroreductase" evidence="6">
    <location>
        <begin position="25"/>
        <end position="207"/>
    </location>
</feature>
<comment type="cofactor">
    <cofactor evidence="1">
        <name>FMN</name>
        <dbReference type="ChEBI" id="CHEBI:58210"/>
    </cofactor>
</comment>
<accession>A0A8H2VPE5</accession>
<dbReference type="SUPFAM" id="SSF55469">
    <property type="entry name" value="FMN-dependent nitroreductase-like"/>
    <property type="match status" value="1"/>
</dbReference>
<evidence type="ECO:0000259" key="6">
    <source>
        <dbReference type="Pfam" id="PF00881"/>
    </source>
</evidence>
<proteinExistence type="inferred from homology"/>
<keyword evidence="3" id="KW-0285">Flavoprotein</keyword>
<evidence type="ECO:0000313" key="7">
    <source>
        <dbReference type="EMBL" id="CAD6441921.1"/>
    </source>
</evidence>
<gene>
    <name evidence="7" type="ORF">SCLTRI_LOCUS1713</name>
</gene>
<dbReference type="Pfam" id="PF00881">
    <property type="entry name" value="Nitroreductase"/>
    <property type="match status" value="1"/>
</dbReference>
<dbReference type="Gene3D" id="3.40.109.10">
    <property type="entry name" value="NADH Oxidase"/>
    <property type="match status" value="1"/>
</dbReference>
<keyword evidence="8" id="KW-1185">Reference proteome</keyword>
<evidence type="ECO:0000256" key="5">
    <source>
        <dbReference type="ARBA" id="ARBA00023002"/>
    </source>
</evidence>
<reference evidence="7" key="1">
    <citation type="submission" date="2020-10" db="EMBL/GenBank/DDBJ databases">
        <authorList>
            <person name="Kusch S."/>
        </authorList>
    </citation>
    <scope>NUCLEOTIDE SEQUENCE</scope>
    <source>
        <strain evidence="7">SwB9</strain>
    </source>
</reference>
<protein>
    <submittedName>
        <fullName evidence="7">F60fe0d5-ea31-4b9e-b41e-b84abbca666f</fullName>
    </submittedName>
</protein>
<dbReference type="CDD" id="cd02136">
    <property type="entry name" value="PnbA_NfnB-like"/>
    <property type="match status" value="1"/>
</dbReference>
<evidence type="ECO:0000256" key="4">
    <source>
        <dbReference type="ARBA" id="ARBA00022643"/>
    </source>
</evidence>
<dbReference type="InterPro" id="IPR000415">
    <property type="entry name" value="Nitroreductase-like"/>
</dbReference>
<evidence type="ECO:0000256" key="2">
    <source>
        <dbReference type="ARBA" id="ARBA00007118"/>
    </source>
</evidence>
<keyword evidence="4" id="KW-0288">FMN</keyword>
<keyword evidence="5" id="KW-0560">Oxidoreductase</keyword>
<dbReference type="OrthoDB" id="41362at2759"/>
<name>A0A8H2VPE5_9HELO</name>
<dbReference type="EMBL" id="CAJHIA010000007">
    <property type="protein sequence ID" value="CAD6441921.1"/>
    <property type="molecule type" value="Genomic_DNA"/>
</dbReference>
<evidence type="ECO:0000256" key="1">
    <source>
        <dbReference type="ARBA" id="ARBA00001917"/>
    </source>
</evidence>